<dbReference type="AlphaFoldDB" id="A0A814H4B2"/>
<evidence type="ECO:0000256" key="6">
    <source>
        <dbReference type="SAM" id="MobiDB-lite"/>
    </source>
</evidence>
<sequence>MNDLNKCGSNTKNLNQKNFFSDTEDGEDCFSSSNIIDECIFNNCKETNLKINFMHYDELRKVRYGLDNHQKNKKQVSPTVSTQSNDNVNNSSINPNPTATDIFNVPANATPQRVFKIVFIGDSGVGKTSFVQRFCNNTFRESFSTTIGVDFQVKSIILDNRVIALQLWDTAGQERYRSITKQYFRKADGVICMYDITSEQSFKNLRNWISSMKESASEDCVLVVIGNKTDLCPNDEKRVVRNKDGAGLAAEYESLFFETSSKESKCILEAMESIARILQEKEDKQIEDVLNLRVKEKKKGCCS</sequence>
<dbReference type="SMART" id="SM00176">
    <property type="entry name" value="RAN"/>
    <property type="match status" value="1"/>
</dbReference>
<organism evidence="7 8">
    <name type="scientific">Brachionus calyciflorus</name>
    <dbReference type="NCBI Taxonomy" id="104777"/>
    <lineage>
        <taxon>Eukaryota</taxon>
        <taxon>Metazoa</taxon>
        <taxon>Spiralia</taxon>
        <taxon>Gnathifera</taxon>
        <taxon>Rotifera</taxon>
        <taxon>Eurotatoria</taxon>
        <taxon>Monogononta</taxon>
        <taxon>Pseudotrocha</taxon>
        <taxon>Ploima</taxon>
        <taxon>Brachionidae</taxon>
        <taxon>Brachionus</taxon>
    </lineage>
</organism>
<keyword evidence="4" id="KW-0175">Coiled coil</keyword>
<dbReference type="InterPro" id="IPR027417">
    <property type="entry name" value="P-loop_NTPase"/>
</dbReference>
<keyword evidence="3" id="KW-0547">Nucleotide-binding</keyword>
<reference evidence="7" key="1">
    <citation type="submission" date="2021-02" db="EMBL/GenBank/DDBJ databases">
        <authorList>
            <person name="Nowell W R."/>
        </authorList>
    </citation>
    <scope>NUCLEOTIDE SEQUENCE</scope>
    <source>
        <strain evidence="7">Ploen Becks lab</strain>
    </source>
</reference>
<proteinExistence type="predicted"/>
<comment type="caution">
    <text evidence="7">The sequence shown here is derived from an EMBL/GenBank/DDBJ whole genome shotgun (WGS) entry which is preliminary data.</text>
</comment>
<evidence type="ECO:0000256" key="5">
    <source>
        <dbReference type="ARBA" id="ARBA00023134"/>
    </source>
</evidence>
<dbReference type="InterPro" id="IPR001806">
    <property type="entry name" value="Small_GTPase"/>
</dbReference>
<keyword evidence="5" id="KW-0342">GTP-binding</keyword>
<dbReference type="PANTHER" id="PTHR47977">
    <property type="entry name" value="RAS-RELATED PROTEIN RAB"/>
    <property type="match status" value="1"/>
</dbReference>
<keyword evidence="2" id="KW-0963">Cytoplasm</keyword>
<keyword evidence="8" id="KW-1185">Reference proteome</keyword>
<evidence type="ECO:0000256" key="1">
    <source>
        <dbReference type="ARBA" id="ARBA00004496"/>
    </source>
</evidence>
<accession>A0A814H4B2</accession>
<evidence type="ECO:0000313" key="8">
    <source>
        <dbReference type="Proteomes" id="UP000663879"/>
    </source>
</evidence>
<evidence type="ECO:0000256" key="3">
    <source>
        <dbReference type="ARBA" id="ARBA00022741"/>
    </source>
</evidence>
<evidence type="ECO:0000313" key="7">
    <source>
        <dbReference type="EMBL" id="CAF1005623.1"/>
    </source>
</evidence>
<feature type="region of interest" description="Disordered" evidence="6">
    <location>
        <begin position="67"/>
        <end position="91"/>
    </location>
</feature>
<evidence type="ECO:0000256" key="2">
    <source>
        <dbReference type="ARBA" id="ARBA00022490"/>
    </source>
</evidence>
<dbReference type="Pfam" id="PF00071">
    <property type="entry name" value="Ras"/>
    <property type="match status" value="1"/>
</dbReference>
<dbReference type="FunFam" id="3.40.50.300:FF:001348">
    <property type="entry name" value="Ras and EF-hand domain-containing protein"/>
    <property type="match status" value="1"/>
</dbReference>
<dbReference type="Proteomes" id="UP000663879">
    <property type="component" value="Unassembled WGS sequence"/>
</dbReference>
<dbReference type="EMBL" id="CAJNOC010003991">
    <property type="protein sequence ID" value="CAF1005623.1"/>
    <property type="molecule type" value="Genomic_DNA"/>
</dbReference>
<dbReference type="PROSITE" id="PS51419">
    <property type="entry name" value="RAB"/>
    <property type="match status" value="1"/>
</dbReference>
<dbReference type="GO" id="GO:0003924">
    <property type="term" value="F:GTPase activity"/>
    <property type="evidence" value="ECO:0007669"/>
    <property type="project" value="InterPro"/>
</dbReference>
<evidence type="ECO:0000256" key="4">
    <source>
        <dbReference type="ARBA" id="ARBA00023054"/>
    </source>
</evidence>
<dbReference type="InterPro" id="IPR050227">
    <property type="entry name" value="Rab"/>
</dbReference>
<protein>
    <submittedName>
        <fullName evidence="7">Uncharacterized protein</fullName>
    </submittedName>
</protein>
<dbReference type="CDD" id="cd00154">
    <property type="entry name" value="Rab"/>
    <property type="match status" value="1"/>
</dbReference>
<dbReference type="InterPro" id="IPR005225">
    <property type="entry name" value="Small_GTP-bd"/>
</dbReference>
<dbReference type="SMART" id="SM00177">
    <property type="entry name" value="ARF"/>
    <property type="match status" value="1"/>
</dbReference>
<dbReference type="GO" id="GO:0005525">
    <property type="term" value="F:GTP binding"/>
    <property type="evidence" value="ECO:0007669"/>
    <property type="project" value="UniProtKB-KW"/>
</dbReference>
<dbReference type="SMART" id="SM00173">
    <property type="entry name" value="RAS"/>
    <property type="match status" value="1"/>
</dbReference>
<comment type="subcellular location">
    <subcellularLocation>
        <location evidence="1">Cytoplasm</location>
    </subcellularLocation>
</comment>
<name>A0A814H4B2_9BILA</name>
<dbReference type="SMART" id="SM00175">
    <property type="entry name" value="RAB"/>
    <property type="match status" value="1"/>
</dbReference>
<dbReference type="SUPFAM" id="SSF52540">
    <property type="entry name" value="P-loop containing nucleoside triphosphate hydrolases"/>
    <property type="match status" value="1"/>
</dbReference>
<dbReference type="PROSITE" id="PS51421">
    <property type="entry name" value="RAS"/>
    <property type="match status" value="1"/>
</dbReference>
<dbReference type="Gene3D" id="3.40.50.300">
    <property type="entry name" value="P-loop containing nucleotide triphosphate hydrolases"/>
    <property type="match status" value="1"/>
</dbReference>
<dbReference type="GO" id="GO:0005737">
    <property type="term" value="C:cytoplasm"/>
    <property type="evidence" value="ECO:0007669"/>
    <property type="project" value="UniProtKB-SubCell"/>
</dbReference>
<dbReference type="SMART" id="SM00174">
    <property type="entry name" value="RHO"/>
    <property type="match status" value="1"/>
</dbReference>
<dbReference type="OrthoDB" id="9989112at2759"/>
<dbReference type="PRINTS" id="PR00449">
    <property type="entry name" value="RASTRNSFRMNG"/>
</dbReference>
<dbReference type="NCBIfam" id="TIGR00231">
    <property type="entry name" value="small_GTP"/>
    <property type="match status" value="1"/>
</dbReference>
<gene>
    <name evidence="7" type="ORF">OXX778_LOCUS16635</name>
</gene>